<protein>
    <submittedName>
        <fullName evidence="1">Uncharacterized protein</fullName>
    </submittedName>
</protein>
<sequence length="62" mass="7120">MPSLNRLRQLLRRYAAYAARRSPSTLAHAKVSPLSLAARRTPLHRLRLLRRVHEVPSAKLPK</sequence>
<reference evidence="1 2" key="1">
    <citation type="submission" date="2020-04" db="EMBL/GenBank/DDBJ databases">
        <title>Antimicrobial susceptibility and clonality of vaginal-derived multi-drug resistant Mobiluncus isolates in China.</title>
        <authorList>
            <person name="Zhang X."/>
        </authorList>
    </citation>
    <scope>NUCLEOTIDE SEQUENCE [LARGE SCALE GENOMIC DNA]</scope>
    <source>
        <strain evidence="1 2">12</strain>
    </source>
</reference>
<dbReference type="AlphaFoldDB" id="A0A7Y0UUP7"/>
<evidence type="ECO:0000313" key="2">
    <source>
        <dbReference type="Proteomes" id="UP000575397"/>
    </source>
</evidence>
<evidence type="ECO:0000313" key="1">
    <source>
        <dbReference type="EMBL" id="NMX04067.1"/>
    </source>
</evidence>
<dbReference type="Proteomes" id="UP000575397">
    <property type="component" value="Unassembled WGS sequence"/>
</dbReference>
<accession>A0A7Y0UUP7</accession>
<gene>
    <name evidence="1" type="ORF">HHJ77_09080</name>
</gene>
<organism evidence="1 2">
    <name type="scientific">Mobiluncus mulieris</name>
    <dbReference type="NCBI Taxonomy" id="2052"/>
    <lineage>
        <taxon>Bacteria</taxon>
        <taxon>Bacillati</taxon>
        <taxon>Actinomycetota</taxon>
        <taxon>Actinomycetes</taxon>
        <taxon>Actinomycetales</taxon>
        <taxon>Actinomycetaceae</taxon>
        <taxon>Mobiluncus</taxon>
    </lineage>
</organism>
<name>A0A7Y0UUP7_9ACTO</name>
<dbReference type="RefSeq" id="WP_169763063.1">
    <property type="nucleotide sequence ID" value="NZ_JABCUQ010000038.1"/>
</dbReference>
<dbReference type="EMBL" id="JABCUS010000021">
    <property type="protein sequence ID" value="NMX04067.1"/>
    <property type="molecule type" value="Genomic_DNA"/>
</dbReference>
<proteinExistence type="predicted"/>
<comment type="caution">
    <text evidence="1">The sequence shown here is derived from an EMBL/GenBank/DDBJ whole genome shotgun (WGS) entry which is preliminary data.</text>
</comment>